<accession>A0A7R9JA67</accession>
<dbReference type="Pfam" id="PF00168">
    <property type="entry name" value="C2"/>
    <property type="match status" value="1"/>
</dbReference>
<dbReference type="Gene3D" id="2.60.40.150">
    <property type="entry name" value="C2 domain"/>
    <property type="match status" value="1"/>
</dbReference>
<feature type="domain" description="C2" evidence="2">
    <location>
        <begin position="1"/>
        <end position="102"/>
    </location>
</feature>
<feature type="compositionally biased region" description="Low complexity" evidence="1">
    <location>
        <begin position="733"/>
        <end position="744"/>
    </location>
</feature>
<name>A0A7R9JA67_TIMCA</name>
<protein>
    <submittedName>
        <fullName evidence="3">(California timema) hypothetical protein</fullName>
    </submittedName>
</protein>
<dbReference type="SMART" id="SM00239">
    <property type="entry name" value="C2"/>
    <property type="match status" value="1"/>
</dbReference>
<gene>
    <name evidence="3" type="ORF">TCMB3V08_LOCUS7447</name>
</gene>
<dbReference type="SUPFAM" id="SSF49562">
    <property type="entry name" value="C2 domain (Calcium/lipid-binding domain, CaLB)"/>
    <property type="match status" value="1"/>
</dbReference>
<feature type="compositionally biased region" description="Acidic residues" evidence="1">
    <location>
        <begin position="530"/>
        <end position="540"/>
    </location>
</feature>
<dbReference type="Pfam" id="PF23025">
    <property type="entry name" value="YbjQ_2"/>
    <property type="match status" value="1"/>
</dbReference>
<dbReference type="GO" id="GO:0072659">
    <property type="term" value="P:protein localization to plasma membrane"/>
    <property type="evidence" value="ECO:0007669"/>
    <property type="project" value="TreeGrafter"/>
</dbReference>
<dbReference type="PANTHER" id="PTHR37412:SF2">
    <property type="entry name" value="C2 DOMAIN-CONTAINING PROTEIN 5"/>
    <property type="match status" value="1"/>
</dbReference>
<dbReference type="InterPro" id="IPR056431">
    <property type="entry name" value="C2CD5_YbjQ-rel_dom"/>
</dbReference>
<feature type="region of interest" description="Disordered" evidence="1">
    <location>
        <begin position="509"/>
        <end position="557"/>
    </location>
</feature>
<feature type="compositionally biased region" description="Polar residues" evidence="1">
    <location>
        <begin position="544"/>
        <end position="557"/>
    </location>
</feature>
<dbReference type="GO" id="GO:0090314">
    <property type="term" value="P:positive regulation of protein targeting to membrane"/>
    <property type="evidence" value="ECO:0007669"/>
    <property type="project" value="TreeGrafter"/>
</dbReference>
<evidence type="ECO:0000259" key="2">
    <source>
        <dbReference type="PROSITE" id="PS50004"/>
    </source>
</evidence>
<dbReference type="GO" id="GO:0005886">
    <property type="term" value="C:plasma membrane"/>
    <property type="evidence" value="ECO:0007669"/>
    <property type="project" value="TreeGrafter"/>
</dbReference>
<dbReference type="EMBL" id="OE182673">
    <property type="protein sequence ID" value="CAD7574842.1"/>
    <property type="molecule type" value="Genomic_DNA"/>
</dbReference>
<dbReference type="GO" id="GO:0065002">
    <property type="term" value="P:intracellular protein transmembrane transport"/>
    <property type="evidence" value="ECO:0007669"/>
    <property type="project" value="TreeGrafter"/>
</dbReference>
<dbReference type="GO" id="GO:0010828">
    <property type="term" value="P:positive regulation of D-glucose transmembrane transport"/>
    <property type="evidence" value="ECO:0007669"/>
    <property type="project" value="TreeGrafter"/>
</dbReference>
<dbReference type="GO" id="GO:0005509">
    <property type="term" value="F:calcium ion binding"/>
    <property type="evidence" value="ECO:0007669"/>
    <property type="project" value="TreeGrafter"/>
</dbReference>
<dbReference type="InterPro" id="IPR038983">
    <property type="entry name" value="C2CD5"/>
</dbReference>
<reference evidence="3" key="1">
    <citation type="submission" date="2020-11" db="EMBL/GenBank/DDBJ databases">
        <authorList>
            <person name="Tran Van P."/>
        </authorList>
    </citation>
    <scope>NUCLEOTIDE SEQUENCE</scope>
</reference>
<evidence type="ECO:0000256" key="1">
    <source>
        <dbReference type="SAM" id="MobiDB-lite"/>
    </source>
</evidence>
<feature type="compositionally biased region" description="Low complexity" evidence="1">
    <location>
        <begin position="438"/>
        <end position="455"/>
    </location>
</feature>
<dbReference type="InterPro" id="IPR035892">
    <property type="entry name" value="C2_domain_sf"/>
</dbReference>
<evidence type="ECO:0000313" key="3">
    <source>
        <dbReference type="EMBL" id="CAD7574842.1"/>
    </source>
</evidence>
<proteinExistence type="predicted"/>
<dbReference type="InterPro" id="IPR000008">
    <property type="entry name" value="C2_dom"/>
</dbReference>
<feature type="region of interest" description="Disordered" evidence="1">
    <location>
        <begin position="708"/>
        <end position="767"/>
    </location>
</feature>
<sequence>MPGKVKVKIVAGRNLPVMDRSSDNTDAYVEIKLGNTTFKTDVCLLLFSPHKADDSELQDEPLQIRLMDHDTYSANDAIGKVYLDLNPLLLPVVPGPVKNVWSSDNSTTSSTSLSGGAVMSGWIPVYDTMHGIRGEVNVIVKVELFSDFNKFRQSSCGVQFFCSPVIPYGYHAQVIHGFVEELVVNDDPEYQWIDKIRTPRASNEARQTLFLKLSGELQRKIGLKALDLGGNAVIGYQQCFDLEGESGIVVRGIGTAVTLVRLQEVTLQPPPPPLASSITSEDGMDPGTMLNVTVPSLADCGMLLVQQSLVSTSPHLCVTPPTPHDTIQIPTLPCLQEISPTKLGPNFPGVTSQIPKLQSDSSLYDETTSTVSCRSFTTDRPATFARSISQYEGSTKSKIKFWKQHIRSSSDSIAAALIRSLMDSTNTGLDSVAEVKESPGSSPTSPSRTGSIPTGDIAKLSFKKEVPLTRGQIPVSSDSKTRFIPPTLEIFPESYLRLPFSEDGPELQYVDGHLIPNKSPALSSTSDSSSSDDDTSEESSETTVLENTFSKAPIGNNFSPMSNIHETDIKCSNSLLKHLTRQQNFEQSSGYKSMRCLPKKDSQTPIISSHVSMTPVCVNLPNSAYTVDVFDVDGCCKPSVGNTDPPYRDKTTFSKNNLNEGFLSLEVNLRSKSAGSLCNSVDKEVPRPPHSSGDLLLLQPHNIEHVPCLPPTSRQQAPVGEEGLTEKRSGSPATATVQATGVGAKISPSPAKISHVPSSIHRRSSDSDLSITPKAFANQDNEILLQAAQTYANDLPGTSSELRGEIDLWQQRWKHKSKAE</sequence>
<dbReference type="PROSITE" id="PS50004">
    <property type="entry name" value="C2"/>
    <property type="match status" value="1"/>
</dbReference>
<dbReference type="AlphaFoldDB" id="A0A7R9JA67"/>
<dbReference type="PANTHER" id="PTHR37412">
    <property type="entry name" value="C2 DOMAIN-CONTAINING PROTEIN 5"/>
    <property type="match status" value="1"/>
</dbReference>
<organism evidence="3">
    <name type="scientific">Timema californicum</name>
    <name type="common">California timema</name>
    <name type="synonym">Walking stick</name>
    <dbReference type="NCBI Taxonomy" id="61474"/>
    <lineage>
        <taxon>Eukaryota</taxon>
        <taxon>Metazoa</taxon>
        <taxon>Ecdysozoa</taxon>
        <taxon>Arthropoda</taxon>
        <taxon>Hexapoda</taxon>
        <taxon>Insecta</taxon>
        <taxon>Pterygota</taxon>
        <taxon>Neoptera</taxon>
        <taxon>Polyneoptera</taxon>
        <taxon>Phasmatodea</taxon>
        <taxon>Timematodea</taxon>
        <taxon>Timematoidea</taxon>
        <taxon>Timematidae</taxon>
        <taxon>Timema</taxon>
    </lineage>
</organism>
<feature type="region of interest" description="Disordered" evidence="1">
    <location>
        <begin position="432"/>
        <end position="456"/>
    </location>
</feature>
<dbReference type="GO" id="GO:0031340">
    <property type="term" value="P:positive regulation of vesicle fusion"/>
    <property type="evidence" value="ECO:0007669"/>
    <property type="project" value="TreeGrafter"/>
</dbReference>
<dbReference type="GO" id="GO:0005544">
    <property type="term" value="F:calcium-dependent phospholipid binding"/>
    <property type="evidence" value="ECO:0007669"/>
    <property type="project" value="InterPro"/>
</dbReference>